<dbReference type="InterPro" id="IPR006439">
    <property type="entry name" value="HAD-SF_hydro_IA"/>
</dbReference>
<comment type="similarity">
    <text evidence="1">Belongs to the HAD-like hydrolase superfamily.</text>
</comment>
<dbReference type="GO" id="GO:0008967">
    <property type="term" value="F:phosphoglycolate phosphatase activity"/>
    <property type="evidence" value="ECO:0007669"/>
    <property type="project" value="TreeGrafter"/>
</dbReference>
<dbReference type="SFLD" id="SFLDS00003">
    <property type="entry name" value="Haloacid_Dehalogenase"/>
    <property type="match status" value="1"/>
</dbReference>
<sequence length="227" mass="24712">MTLRVGDEYHVGTMSYDAVLFDFDGVIVERPTSEALYDALRRTVSTFGGSRPRPETLRAFLTGEFGVIAGCCRRLDVDTDAFCAQVAREVVRAQRRELERGVRSVYEDVSILRSIAVPSGIVSDNHPAVIAMLLDRLGLDSAVEVVFGCPLTPDGFERRKPNAANIIEAMAALDAETALYVGDRSVDVRTAENAGIDSAIVARGDDPVDPSATYHLPSLRRLPSLLE</sequence>
<name>M0BEJ7_9EURY</name>
<dbReference type="NCBIfam" id="TIGR01549">
    <property type="entry name" value="HAD-SF-IA-v1"/>
    <property type="match status" value="1"/>
</dbReference>
<evidence type="ECO:0000313" key="2">
    <source>
        <dbReference type="EMBL" id="ELZ08902.1"/>
    </source>
</evidence>
<dbReference type="PANTHER" id="PTHR43434:SF1">
    <property type="entry name" value="PHOSPHOGLYCOLATE PHOSPHATASE"/>
    <property type="match status" value="1"/>
</dbReference>
<protein>
    <submittedName>
        <fullName evidence="2">HAD-superfamily hydrolase</fullName>
    </submittedName>
</protein>
<comment type="caution">
    <text evidence="2">The sequence shown here is derived from an EMBL/GenBank/DDBJ whole genome shotgun (WGS) entry which is preliminary data.</text>
</comment>
<proteinExistence type="inferred from homology"/>
<dbReference type="Gene3D" id="3.40.50.1000">
    <property type="entry name" value="HAD superfamily/HAD-like"/>
    <property type="match status" value="1"/>
</dbReference>
<dbReference type="SUPFAM" id="SSF56784">
    <property type="entry name" value="HAD-like"/>
    <property type="match status" value="1"/>
</dbReference>
<dbReference type="PATRIC" id="fig|1227490.4.peg.2502"/>
<evidence type="ECO:0000313" key="3">
    <source>
        <dbReference type="Proteomes" id="UP000011560"/>
    </source>
</evidence>
<reference evidence="2 3" key="1">
    <citation type="journal article" date="2014" name="PLoS Genet.">
        <title>Phylogenetically driven sequencing of extremely halophilic archaea reveals strategies for static and dynamic osmo-response.</title>
        <authorList>
            <person name="Becker E.A."/>
            <person name="Seitzer P.M."/>
            <person name="Tritt A."/>
            <person name="Larsen D."/>
            <person name="Krusor M."/>
            <person name="Yao A.I."/>
            <person name="Wu D."/>
            <person name="Madern D."/>
            <person name="Eisen J.A."/>
            <person name="Darling A.E."/>
            <person name="Facciotti M.T."/>
        </authorList>
    </citation>
    <scope>NUCLEOTIDE SEQUENCE [LARGE SCALE GENOMIC DNA]</scope>
    <source>
        <strain evidence="2 3">JCM 14624</strain>
    </source>
</reference>
<keyword evidence="3" id="KW-1185">Reference proteome</keyword>
<organism evidence="2 3">
    <name type="scientific">Halovivax asiaticus JCM 14624</name>
    <dbReference type="NCBI Taxonomy" id="1227490"/>
    <lineage>
        <taxon>Archaea</taxon>
        <taxon>Methanobacteriati</taxon>
        <taxon>Methanobacteriota</taxon>
        <taxon>Stenosarchaea group</taxon>
        <taxon>Halobacteria</taxon>
        <taxon>Halobacteriales</taxon>
        <taxon>Natrialbaceae</taxon>
        <taxon>Halovivax</taxon>
    </lineage>
</organism>
<evidence type="ECO:0000256" key="1">
    <source>
        <dbReference type="ARBA" id="ARBA00007958"/>
    </source>
</evidence>
<gene>
    <name evidence="2" type="ORF">C479_12279</name>
</gene>
<dbReference type="GO" id="GO:0006281">
    <property type="term" value="P:DNA repair"/>
    <property type="evidence" value="ECO:0007669"/>
    <property type="project" value="TreeGrafter"/>
</dbReference>
<dbReference type="Proteomes" id="UP000011560">
    <property type="component" value="Unassembled WGS sequence"/>
</dbReference>
<dbReference type="AlphaFoldDB" id="M0BEJ7"/>
<dbReference type="STRING" id="1227490.C479_12279"/>
<accession>M0BEJ7</accession>
<keyword evidence="2" id="KW-0378">Hydrolase</keyword>
<dbReference type="InterPro" id="IPR041492">
    <property type="entry name" value="HAD_2"/>
</dbReference>
<dbReference type="Gene3D" id="1.10.150.240">
    <property type="entry name" value="Putative phosphatase, domain 2"/>
    <property type="match status" value="1"/>
</dbReference>
<dbReference type="PANTHER" id="PTHR43434">
    <property type="entry name" value="PHOSPHOGLYCOLATE PHOSPHATASE"/>
    <property type="match status" value="1"/>
</dbReference>
<dbReference type="InterPro" id="IPR023214">
    <property type="entry name" value="HAD_sf"/>
</dbReference>
<dbReference type="InterPro" id="IPR036412">
    <property type="entry name" value="HAD-like_sf"/>
</dbReference>
<dbReference type="InterPro" id="IPR023198">
    <property type="entry name" value="PGP-like_dom2"/>
</dbReference>
<dbReference type="SFLD" id="SFLDG01129">
    <property type="entry name" value="C1.5:_HAD__Beta-PGM__Phosphata"/>
    <property type="match status" value="1"/>
</dbReference>
<dbReference type="InterPro" id="IPR050155">
    <property type="entry name" value="HAD-like_hydrolase_sf"/>
</dbReference>
<dbReference type="Pfam" id="PF13419">
    <property type="entry name" value="HAD_2"/>
    <property type="match status" value="1"/>
</dbReference>
<dbReference type="EMBL" id="AOIQ01000019">
    <property type="protein sequence ID" value="ELZ08902.1"/>
    <property type="molecule type" value="Genomic_DNA"/>
</dbReference>